<reference evidence="2" key="2">
    <citation type="submission" date="2023-05" db="EMBL/GenBank/DDBJ databases">
        <authorList>
            <consortium name="Lawrence Berkeley National Laboratory"/>
            <person name="Steindorff A."/>
            <person name="Hensen N."/>
            <person name="Bonometti L."/>
            <person name="Westerberg I."/>
            <person name="Brannstrom I.O."/>
            <person name="Guillou S."/>
            <person name="Cros-Aarteil S."/>
            <person name="Calhoun S."/>
            <person name="Haridas S."/>
            <person name="Kuo A."/>
            <person name="Mondo S."/>
            <person name="Pangilinan J."/>
            <person name="Riley R."/>
            <person name="Labutti K."/>
            <person name="Andreopoulos B."/>
            <person name="Lipzen A."/>
            <person name="Chen C."/>
            <person name="Yanf M."/>
            <person name="Daum C."/>
            <person name="Ng V."/>
            <person name="Clum A."/>
            <person name="Ohm R."/>
            <person name="Martin F."/>
            <person name="Silar P."/>
            <person name="Natvig D."/>
            <person name="Lalanne C."/>
            <person name="Gautier V."/>
            <person name="Ament-Velasquez S.L."/>
            <person name="Kruys A."/>
            <person name="Hutchinson M.I."/>
            <person name="Powell A.J."/>
            <person name="Barry K."/>
            <person name="Miller A.N."/>
            <person name="Grigoriev I.V."/>
            <person name="Debuchy R."/>
            <person name="Gladieux P."/>
            <person name="Thoren M.H."/>
            <person name="Johannesson H."/>
        </authorList>
    </citation>
    <scope>NUCLEOTIDE SEQUENCE</scope>
    <source>
        <strain evidence="2">PSN243</strain>
    </source>
</reference>
<gene>
    <name evidence="2" type="ORF">QBC34DRAFT_469898</name>
</gene>
<feature type="compositionally biased region" description="Polar residues" evidence="1">
    <location>
        <begin position="101"/>
        <end position="113"/>
    </location>
</feature>
<protein>
    <submittedName>
        <fullName evidence="2">Uncharacterized protein</fullName>
    </submittedName>
</protein>
<name>A0AAV9GET3_9PEZI</name>
<evidence type="ECO:0000313" key="3">
    <source>
        <dbReference type="Proteomes" id="UP001321760"/>
    </source>
</evidence>
<comment type="caution">
    <text evidence="2">The sequence shown here is derived from an EMBL/GenBank/DDBJ whole genome shotgun (WGS) entry which is preliminary data.</text>
</comment>
<reference evidence="2" key="1">
    <citation type="journal article" date="2023" name="Mol. Phylogenet. Evol.">
        <title>Genome-scale phylogeny and comparative genomics of the fungal order Sordariales.</title>
        <authorList>
            <person name="Hensen N."/>
            <person name="Bonometti L."/>
            <person name="Westerberg I."/>
            <person name="Brannstrom I.O."/>
            <person name="Guillou S."/>
            <person name="Cros-Aarteil S."/>
            <person name="Calhoun S."/>
            <person name="Haridas S."/>
            <person name="Kuo A."/>
            <person name="Mondo S."/>
            <person name="Pangilinan J."/>
            <person name="Riley R."/>
            <person name="LaButti K."/>
            <person name="Andreopoulos B."/>
            <person name="Lipzen A."/>
            <person name="Chen C."/>
            <person name="Yan M."/>
            <person name="Daum C."/>
            <person name="Ng V."/>
            <person name="Clum A."/>
            <person name="Steindorff A."/>
            <person name="Ohm R.A."/>
            <person name="Martin F."/>
            <person name="Silar P."/>
            <person name="Natvig D.O."/>
            <person name="Lalanne C."/>
            <person name="Gautier V."/>
            <person name="Ament-Velasquez S.L."/>
            <person name="Kruys A."/>
            <person name="Hutchinson M.I."/>
            <person name="Powell A.J."/>
            <person name="Barry K."/>
            <person name="Miller A.N."/>
            <person name="Grigoriev I.V."/>
            <person name="Debuchy R."/>
            <person name="Gladieux P."/>
            <person name="Hiltunen Thoren M."/>
            <person name="Johannesson H."/>
        </authorList>
    </citation>
    <scope>NUCLEOTIDE SEQUENCE</scope>
    <source>
        <strain evidence="2">PSN243</strain>
    </source>
</reference>
<sequence>MPGAQPRTGGLSFVTGILTSVIDFISSNGLGGSEDAPNGEAALSHIERPIEIVNEATNKTTAPASHPSSAEHETSIKTEDDGDRRRDVIDEAGANKHNPVIDSTSDSPNSTNAADMDPTISDDIPSGTEAHEGTTTTTINERNSNSGITARKLLAGDRFFEHADLLLTRFQPHLYREGAEYRPALKATTGSVRSERTADAPGTLQQASSTAHVNSPGQETELVLEEDLHRFYDTYPDAFDLHCRLVESLDPVFKEEGIALERRLRTEMRSRKEDC</sequence>
<organism evidence="2 3">
    <name type="scientific">Podospora aff. communis PSN243</name>
    <dbReference type="NCBI Taxonomy" id="3040156"/>
    <lineage>
        <taxon>Eukaryota</taxon>
        <taxon>Fungi</taxon>
        <taxon>Dikarya</taxon>
        <taxon>Ascomycota</taxon>
        <taxon>Pezizomycotina</taxon>
        <taxon>Sordariomycetes</taxon>
        <taxon>Sordariomycetidae</taxon>
        <taxon>Sordariales</taxon>
        <taxon>Podosporaceae</taxon>
        <taxon>Podospora</taxon>
    </lineage>
</organism>
<proteinExistence type="predicted"/>
<keyword evidence="3" id="KW-1185">Reference proteome</keyword>
<feature type="compositionally biased region" description="Basic and acidic residues" evidence="1">
    <location>
        <begin position="69"/>
        <end position="89"/>
    </location>
</feature>
<feature type="compositionally biased region" description="Polar residues" evidence="1">
    <location>
        <begin position="55"/>
        <end position="68"/>
    </location>
</feature>
<dbReference type="EMBL" id="MU865957">
    <property type="protein sequence ID" value="KAK4446460.1"/>
    <property type="molecule type" value="Genomic_DNA"/>
</dbReference>
<dbReference type="AlphaFoldDB" id="A0AAV9GET3"/>
<feature type="region of interest" description="Disordered" evidence="1">
    <location>
        <begin position="54"/>
        <end position="144"/>
    </location>
</feature>
<feature type="compositionally biased region" description="Polar residues" evidence="1">
    <location>
        <begin position="203"/>
        <end position="218"/>
    </location>
</feature>
<feature type="region of interest" description="Disordered" evidence="1">
    <location>
        <begin position="188"/>
        <end position="218"/>
    </location>
</feature>
<evidence type="ECO:0000313" key="2">
    <source>
        <dbReference type="EMBL" id="KAK4446460.1"/>
    </source>
</evidence>
<dbReference type="Proteomes" id="UP001321760">
    <property type="component" value="Unassembled WGS sequence"/>
</dbReference>
<evidence type="ECO:0000256" key="1">
    <source>
        <dbReference type="SAM" id="MobiDB-lite"/>
    </source>
</evidence>
<accession>A0AAV9GET3</accession>